<reference evidence="2 3" key="1">
    <citation type="submission" date="2019-07" db="EMBL/GenBank/DDBJ databases">
        <title>Whole genome shotgun sequence of Vibrio superstes NBRC 103154.</title>
        <authorList>
            <person name="Hosoyama A."/>
            <person name="Uohara A."/>
            <person name="Ohji S."/>
            <person name="Ichikawa N."/>
        </authorList>
    </citation>
    <scope>NUCLEOTIDE SEQUENCE [LARGE SCALE GENOMIC DNA]</scope>
    <source>
        <strain evidence="2 3">NBRC 103154</strain>
    </source>
</reference>
<organism evidence="2 3">
    <name type="scientific">Vibrio superstes NBRC 103154</name>
    <dbReference type="NCBI Taxonomy" id="1219062"/>
    <lineage>
        <taxon>Bacteria</taxon>
        <taxon>Pseudomonadati</taxon>
        <taxon>Pseudomonadota</taxon>
        <taxon>Gammaproteobacteria</taxon>
        <taxon>Vibrionales</taxon>
        <taxon>Vibrionaceae</taxon>
        <taxon>Vibrio</taxon>
    </lineage>
</organism>
<feature type="transmembrane region" description="Helical" evidence="1">
    <location>
        <begin position="56"/>
        <end position="78"/>
    </location>
</feature>
<dbReference type="OrthoDB" id="7871259at2"/>
<feature type="transmembrane region" description="Helical" evidence="1">
    <location>
        <begin position="20"/>
        <end position="44"/>
    </location>
</feature>
<feature type="transmembrane region" description="Helical" evidence="1">
    <location>
        <begin position="98"/>
        <end position="122"/>
    </location>
</feature>
<comment type="caution">
    <text evidence="2">The sequence shown here is derived from an EMBL/GenBank/DDBJ whole genome shotgun (WGS) entry which is preliminary data.</text>
</comment>
<evidence type="ECO:0000256" key="1">
    <source>
        <dbReference type="SAM" id="Phobius"/>
    </source>
</evidence>
<dbReference type="InterPro" id="IPR021529">
    <property type="entry name" value="DUF2798"/>
</dbReference>
<evidence type="ECO:0000313" key="2">
    <source>
        <dbReference type="EMBL" id="GEM79635.1"/>
    </source>
</evidence>
<proteinExistence type="predicted"/>
<keyword evidence="1" id="KW-0472">Membrane</keyword>
<dbReference type="AlphaFoldDB" id="A0A511QQL4"/>
<evidence type="ECO:0008006" key="4">
    <source>
        <dbReference type="Google" id="ProtNLM"/>
    </source>
</evidence>
<accession>A0A511QQL4</accession>
<keyword evidence="1" id="KW-1133">Transmembrane helix</keyword>
<protein>
    <recommendedName>
        <fullName evidence="4">DUF2798 domain-containing protein</fullName>
    </recommendedName>
</protein>
<sequence length="163" mass="17781">MNAIAVMPIASSEEKRTPLFLKVLAMMGMMTLMGGSITGLMTYLNQGYSELFYAQWIRAFLTAAVTVMPLGFALMALLTKLAERLFPNSSEKVRNISIGLIMAMVMESGMAFSTAVNSVGIADTSMLMSTWLETLVRALPLALLLMAVVSVTLKPKVERFLKS</sequence>
<dbReference type="Pfam" id="PF11391">
    <property type="entry name" value="DUF2798"/>
    <property type="match status" value="1"/>
</dbReference>
<dbReference type="Proteomes" id="UP000321113">
    <property type="component" value="Unassembled WGS sequence"/>
</dbReference>
<name>A0A511QQL4_9VIBR</name>
<keyword evidence="3" id="KW-1185">Reference proteome</keyword>
<dbReference type="RefSeq" id="WP_119010726.1">
    <property type="nucleotide sequence ID" value="NZ_BJXK01000006.1"/>
</dbReference>
<gene>
    <name evidence="2" type="ORF">VSU01S_18800</name>
</gene>
<dbReference type="EMBL" id="BJXK01000006">
    <property type="protein sequence ID" value="GEM79635.1"/>
    <property type="molecule type" value="Genomic_DNA"/>
</dbReference>
<feature type="transmembrane region" description="Helical" evidence="1">
    <location>
        <begin position="134"/>
        <end position="153"/>
    </location>
</feature>
<evidence type="ECO:0000313" key="3">
    <source>
        <dbReference type="Proteomes" id="UP000321113"/>
    </source>
</evidence>
<keyword evidence="1" id="KW-0812">Transmembrane</keyword>